<dbReference type="InterPro" id="IPR003489">
    <property type="entry name" value="RHF/RaiA"/>
</dbReference>
<dbReference type="PATRIC" id="fig|1347342.6.peg.2719"/>
<dbReference type="Gene3D" id="3.30.160.100">
    <property type="entry name" value="Ribosome hibernation promotion factor-like"/>
    <property type="match status" value="1"/>
</dbReference>
<accession>T2KNV4</accession>
<evidence type="ECO:0000313" key="2">
    <source>
        <dbReference type="Proteomes" id="UP000016160"/>
    </source>
</evidence>
<dbReference type="RefSeq" id="WP_038531608.1">
    <property type="nucleotide sequence ID" value="NZ_HG315671.1"/>
</dbReference>
<dbReference type="Pfam" id="PF02482">
    <property type="entry name" value="Ribosomal_S30AE"/>
    <property type="match status" value="1"/>
</dbReference>
<dbReference type="HOGENOM" id="CLU_2355602_0_0_10"/>
<dbReference type="OrthoDB" id="1449008at2"/>
<gene>
    <name evidence="1" type="ORF">BN863_27030</name>
</gene>
<reference evidence="1 2" key="1">
    <citation type="journal article" date="2013" name="Appl. Environ. Microbiol.">
        <title>The genome of the alga-associated marine flavobacterium Formosa agariphila KMM 3901T reveals a broad potential for degradation of algal polysaccharides.</title>
        <authorList>
            <person name="Mann A.J."/>
            <person name="Hahnke R.L."/>
            <person name="Huang S."/>
            <person name="Werner J."/>
            <person name="Xing P."/>
            <person name="Barbeyron T."/>
            <person name="Huettel B."/>
            <person name="Stueber K."/>
            <person name="Reinhardt R."/>
            <person name="Harder J."/>
            <person name="Gloeckner F.O."/>
            <person name="Amann R.I."/>
            <person name="Teeling H."/>
        </authorList>
    </citation>
    <scope>NUCLEOTIDE SEQUENCE [LARGE SCALE GENOMIC DNA]</scope>
    <source>
        <strain evidence="2">DSM 15362 / KCTC 12365 / LMG 23005 / KMM 3901</strain>
    </source>
</reference>
<dbReference type="Proteomes" id="UP000016160">
    <property type="component" value="Chromosome"/>
</dbReference>
<keyword evidence="2" id="KW-1185">Reference proteome</keyword>
<dbReference type="SUPFAM" id="SSF69754">
    <property type="entry name" value="Ribosome binding protein Y (YfiA homologue)"/>
    <property type="match status" value="1"/>
</dbReference>
<sequence>MELQFEYVNIPKNNYFEYLAEEHLNPLAKKFPIVIEAKVLFKVENTSVNIDNVCLINLKTKESSIVVEAHETSIEQAIHKTSKSLENELQNTYKNN</sequence>
<organism evidence="1 2">
    <name type="scientific">Formosa agariphila (strain DSM 15362 / KCTC 12365 / LMG 23005 / KMM 3901 / M-2Alg 35-1)</name>
    <dbReference type="NCBI Taxonomy" id="1347342"/>
    <lineage>
        <taxon>Bacteria</taxon>
        <taxon>Pseudomonadati</taxon>
        <taxon>Bacteroidota</taxon>
        <taxon>Flavobacteriia</taxon>
        <taxon>Flavobacteriales</taxon>
        <taxon>Flavobacteriaceae</taxon>
        <taxon>Formosa</taxon>
    </lineage>
</organism>
<dbReference type="STRING" id="1347342.BN863_27030"/>
<dbReference type="InterPro" id="IPR036567">
    <property type="entry name" value="RHF-like"/>
</dbReference>
<dbReference type="EMBL" id="HG315671">
    <property type="protein sequence ID" value="CDF80415.1"/>
    <property type="molecule type" value="Genomic_DNA"/>
</dbReference>
<proteinExistence type="predicted"/>
<evidence type="ECO:0000313" key="1">
    <source>
        <dbReference type="EMBL" id="CDF80415.1"/>
    </source>
</evidence>
<name>T2KNV4_FORAG</name>
<dbReference type="AlphaFoldDB" id="T2KNV4"/>
<protein>
    <submittedName>
        <fullName evidence="1">Ribosomal subunit interface protein</fullName>
    </submittedName>
</protein>